<evidence type="ECO:0000256" key="3">
    <source>
        <dbReference type="SAM" id="SignalP"/>
    </source>
</evidence>
<accession>A0ABP1R863</accession>
<reference evidence="4 5" key="1">
    <citation type="submission" date="2024-08" db="EMBL/GenBank/DDBJ databases">
        <authorList>
            <person name="Cucini C."/>
            <person name="Frati F."/>
        </authorList>
    </citation>
    <scope>NUCLEOTIDE SEQUENCE [LARGE SCALE GENOMIC DNA]</scope>
</reference>
<feature type="transmembrane region" description="Helical" evidence="2">
    <location>
        <begin position="164"/>
        <end position="183"/>
    </location>
</feature>
<keyword evidence="2" id="KW-1133">Transmembrane helix</keyword>
<organism evidence="4 5">
    <name type="scientific">Orchesella dallaii</name>
    <dbReference type="NCBI Taxonomy" id="48710"/>
    <lineage>
        <taxon>Eukaryota</taxon>
        <taxon>Metazoa</taxon>
        <taxon>Ecdysozoa</taxon>
        <taxon>Arthropoda</taxon>
        <taxon>Hexapoda</taxon>
        <taxon>Collembola</taxon>
        <taxon>Entomobryomorpha</taxon>
        <taxon>Entomobryoidea</taxon>
        <taxon>Orchesellidae</taxon>
        <taxon>Orchesellinae</taxon>
        <taxon>Orchesella</taxon>
    </lineage>
</organism>
<comment type="similarity">
    <text evidence="1">Belongs to the annexin family.</text>
</comment>
<proteinExistence type="inferred from homology"/>
<dbReference type="Proteomes" id="UP001642540">
    <property type="component" value="Unassembled WGS sequence"/>
</dbReference>
<feature type="transmembrane region" description="Helical" evidence="2">
    <location>
        <begin position="90"/>
        <end position="111"/>
    </location>
</feature>
<keyword evidence="2" id="KW-0472">Membrane</keyword>
<dbReference type="PANTHER" id="PTHR10502:SF102">
    <property type="entry name" value="ANNEXIN B11"/>
    <property type="match status" value="1"/>
</dbReference>
<evidence type="ECO:0000313" key="4">
    <source>
        <dbReference type="EMBL" id="CAL8120419.1"/>
    </source>
</evidence>
<evidence type="ECO:0000313" key="5">
    <source>
        <dbReference type="Proteomes" id="UP001642540"/>
    </source>
</evidence>
<dbReference type="SUPFAM" id="SSF47874">
    <property type="entry name" value="Annexin"/>
    <property type="match status" value="1"/>
</dbReference>
<feature type="chain" id="PRO_5045516224" evidence="3">
    <location>
        <begin position="20"/>
        <end position="603"/>
    </location>
</feature>
<protein>
    <submittedName>
        <fullName evidence="4">Uncharacterized protein</fullName>
    </submittedName>
</protein>
<keyword evidence="5" id="KW-1185">Reference proteome</keyword>
<evidence type="ECO:0000256" key="2">
    <source>
        <dbReference type="SAM" id="Phobius"/>
    </source>
</evidence>
<name>A0ABP1R863_9HEXA</name>
<evidence type="ECO:0000256" key="1">
    <source>
        <dbReference type="ARBA" id="ARBA00007831"/>
    </source>
</evidence>
<dbReference type="PANTHER" id="PTHR10502">
    <property type="entry name" value="ANNEXIN"/>
    <property type="match status" value="1"/>
</dbReference>
<gene>
    <name evidence="4" type="ORF">ODALV1_LOCUS18977</name>
</gene>
<dbReference type="Gene3D" id="1.10.220.10">
    <property type="entry name" value="Annexin"/>
    <property type="match status" value="1"/>
</dbReference>
<dbReference type="InterPro" id="IPR037104">
    <property type="entry name" value="Annexin_sf"/>
</dbReference>
<keyword evidence="3" id="KW-0732">Signal</keyword>
<sequence>MIWLSICGVFIVTLALAFAATPNMYWYRPGEPTLADVDDFNRTVDVEFVKEAINAGIDLELVIKLAHLGSMRTRKQRLQILETLKERHSIVNGFVVARSACATSILIFKLIKSQLDISWRMVVPDTEPYNPFHYPQFLQHTELFYISSQIFIPTRKYYITDFSMIRLSICGVFIVTLALAFAATPEMYRYRPGEPTLADHPDFNRTTDADFVMEAINAGIDMEFMIKLAHLGSMRSRKQRLQILETLKEIHSIDLVTMYLSRENFEGSLGVLIRGLFMPRAEFLAMEVRWAIDGLGTDENTLTDVFCCLDREVAAYSDIDEAYTRLYPGDRLSFDVVTEESGANQYTGELLGMERKFSEFFGLSSFDEINRTANYYKELHHGKTTLNFYLDEVTSYSSYWFLSPNYLSLLVGNLHERIMAIINYSTDKTGYFEDLIVNALKEEDYRRITRAIVLQADDGLELVKERYLQNHGGSQTLVTFAHDKFLHARTFGYGIGSYSLRMLLKILCGNINPERDLDLVSRWDKTKKCAEDDINCGFSEMCYEPPIDPFEALELFFIVVGSNHCWRSIILFWLGISASASVSNVYLSIVADVVVVAWSAIPH</sequence>
<keyword evidence="2" id="KW-0812">Transmembrane</keyword>
<dbReference type="EMBL" id="CAXLJM020000062">
    <property type="protein sequence ID" value="CAL8120419.1"/>
    <property type="molecule type" value="Genomic_DNA"/>
</dbReference>
<comment type="caution">
    <text evidence="4">The sequence shown here is derived from an EMBL/GenBank/DDBJ whole genome shotgun (WGS) entry which is preliminary data.</text>
</comment>
<feature type="signal peptide" evidence="3">
    <location>
        <begin position="1"/>
        <end position="19"/>
    </location>
</feature>